<dbReference type="PRINTS" id="PR00138">
    <property type="entry name" value="MATRIXIN"/>
</dbReference>
<evidence type="ECO:0000313" key="9">
    <source>
        <dbReference type="Proteomes" id="UP001141806"/>
    </source>
</evidence>
<feature type="binding site" evidence="6">
    <location>
        <position position="30"/>
    </location>
    <ligand>
        <name>Ca(2+)</name>
        <dbReference type="ChEBI" id="CHEBI:29108"/>
        <label>3</label>
    </ligand>
</feature>
<comment type="cofactor">
    <cofactor evidence="6">
        <name>Ca(2+)</name>
        <dbReference type="ChEBI" id="CHEBI:29108"/>
    </cofactor>
    <text evidence="6">Can bind about 5 Ca(2+) ions per subunit.</text>
</comment>
<dbReference type="InterPro" id="IPR001818">
    <property type="entry name" value="Pept_M10_metallopeptidase"/>
</dbReference>
<dbReference type="Pfam" id="PF00413">
    <property type="entry name" value="Peptidase_M10"/>
    <property type="match status" value="1"/>
</dbReference>
<feature type="active site" evidence="5">
    <location>
        <position position="85"/>
    </location>
</feature>
<proteinExistence type="predicted"/>
<evidence type="ECO:0000256" key="6">
    <source>
        <dbReference type="PIRSR" id="PIRSR621190-2"/>
    </source>
</evidence>
<dbReference type="GO" id="GO:0008270">
    <property type="term" value="F:zinc ion binding"/>
    <property type="evidence" value="ECO:0007669"/>
    <property type="project" value="InterPro"/>
</dbReference>
<name>A0A9Q0HCP7_9MAGN</name>
<comment type="caution">
    <text evidence="8">The sequence shown here is derived from an EMBL/GenBank/DDBJ whole genome shotgun (WGS) entry which is preliminary data.</text>
</comment>
<feature type="binding site" evidence="6">
    <location>
        <position position="59"/>
    </location>
    <ligand>
        <name>Ca(2+)</name>
        <dbReference type="ChEBI" id="CHEBI:29108"/>
        <label>2</label>
    </ligand>
</feature>
<feature type="binding site" evidence="6">
    <location>
        <position position="88"/>
    </location>
    <ligand>
        <name>Zn(2+)</name>
        <dbReference type="ChEBI" id="CHEBI:29105"/>
        <label>2</label>
        <note>catalytic</note>
    </ligand>
</feature>
<keyword evidence="1" id="KW-0645">Protease</keyword>
<dbReference type="OrthoDB" id="406838at2759"/>
<organism evidence="8 9">
    <name type="scientific">Protea cynaroides</name>
    <dbReference type="NCBI Taxonomy" id="273540"/>
    <lineage>
        <taxon>Eukaryota</taxon>
        <taxon>Viridiplantae</taxon>
        <taxon>Streptophyta</taxon>
        <taxon>Embryophyta</taxon>
        <taxon>Tracheophyta</taxon>
        <taxon>Spermatophyta</taxon>
        <taxon>Magnoliopsida</taxon>
        <taxon>Proteales</taxon>
        <taxon>Proteaceae</taxon>
        <taxon>Protea</taxon>
    </lineage>
</organism>
<keyword evidence="9" id="KW-1185">Reference proteome</keyword>
<dbReference type="AlphaFoldDB" id="A0A9Q0HCP7"/>
<dbReference type="GO" id="GO:0006508">
    <property type="term" value="P:proteolysis"/>
    <property type="evidence" value="ECO:0007669"/>
    <property type="project" value="UniProtKB-KW"/>
</dbReference>
<feature type="domain" description="Peptidase M10 metallopeptidase" evidence="7">
    <location>
        <begin position="3"/>
        <end position="99"/>
    </location>
</feature>
<feature type="binding site" evidence="6">
    <location>
        <position position="12"/>
    </location>
    <ligand>
        <name>Ca(2+)</name>
        <dbReference type="ChEBI" id="CHEBI:29108"/>
        <label>2</label>
    </ligand>
</feature>
<feature type="binding site" evidence="6">
    <location>
        <position position="22"/>
    </location>
    <ligand>
        <name>Zn(2+)</name>
        <dbReference type="ChEBI" id="CHEBI:29105"/>
        <label>1</label>
    </ligand>
</feature>
<evidence type="ECO:0000259" key="7">
    <source>
        <dbReference type="Pfam" id="PF00413"/>
    </source>
</evidence>
<comment type="cofactor">
    <cofactor evidence="6">
        <name>Zn(2+)</name>
        <dbReference type="ChEBI" id="CHEBI:29105"/>
    </cofactor>
    <text evidence="6">Binds 2 Zn(2+) ions per subunit.</text>
</comment>
<keyword evidence="2 6" id="KW-0479">Metal-binding</keyword>
<dbReference type="GO" id="GO:0030198">
    <property type="term" value="P:extracellular matrix organization"/>
    <property type="evidence" value="ECO:0007669"/>
    <property type="project" value="TreeGrafter"/>
</dbReference>
<evidence type="ECO:0000256" key="5">
    <source>
        <dbReference type="PIRSR" id="PIRSR621190-1"/>
    </source>
</evidence>
<dbReference type="Proteomes" id="UP001141806">
    <property type="component" value="Unassembled WGS sequence"/>
</dbReference>
<dbReference type="InterPro" id="IPR024079">
    <property type="entry name" value="MetalloPept_cat_dom_sf"/>
</dbReference>
<dbReference type="PANTHER" id="PTHR10201">
    <property type="entry name" value="MATRIX METALLOPROTEINASE"/>
    <property type="match status" value="1"/>
</dbReference>
<sequence>MTMLTFTEIDADIKIGFYVQNHGDGESFNGVLVALAYAFSPTTRWLHIDGEEDWVVEGDVRVVEGDVTTSNSVIAVDLESVALHEIKHVLGMGHSSVEEPSCTLPYRQGRLRLNSPMVTFKEFRSSTAANTNYNAPAPAPSNWPKILVMVGSVSWIRIGD</sequence>
<feature type="binding site" evidence="6">
    <location>
        <position position="84"/>
    </location>
    <ligand>
        <name>Zn(2+)</name>
        <dbReference type="ChEBI" id="CHEBI:29105"/>
        <label>2</label>
        <note>catalytic</note>
    </ligand>
</feature>
<keyword evidence="4 6" id="KW-0862">Zinc</keyword>
<keyword evidence="3" id="KW-0378">Hydrolase</keyword>
<dbReference type="Gene3D" id="3.40.390.10">
    <property type="entry name" value="Collagenase (Catalytic Domain)"/>
    <property type="match status" value="1"/>
</dbReference>
<reference evidence="8" key="1">
    <citation type="journal article" date="2023" name="Plant J.">
        <title>The genome of the king protea, Protea cynaroides.</title>
        <authorList>
            <person name="Chang J."/>
            <person name="Duong T.A."/>
            <person name="Schoeman C."/>
            <person name="Ma X."/>
            <person name="Roodt D."/>
            <person name="Barker N."/>
            <person name="Li Z."/>
            <person name="Van de Peer Y."/>
            <person name="Mizrachi E."/>
        </authorList>
    </citation>
    <scope>NUCLEOTIDE SEQUENCE</scope>
    <source>
        <tissue evidence="8">Young leaves</tissue>
    </source>
</reference>
<dbReference type="InterPro" id="IPR021190">
    <property type="entry name" value="Pept_M10A"/>
</dbReference>
<protein>
    <recommendedName>
        <fullName evidence="7">Peptidase M10 metallopeptidase domain-containing protein</fullName>
    </recommendedName>
</protein>
<dbReference type="GO" id="GO:0030574">
    <property type="term" value="P:collagen catabolic process"/>
    <property type="evidence" value="ECO:0007669"/>
    <property type="project" value="TreeGrafter"/>
</dbReference>
<dbReference type="GO" id="GO:0004222">
    <property type="term" value="F:metalloendopeptidase activity"/>
    <property type="evidence" value="ECO:0007669"/>
    <property type="project" value="InterPro"/>
</dbReference>
<evidence type="ECO:0000256" key="3">
    <source>
        <dbReference type="ARBA" id="ARBA00022801"/>
    </source>
</evidence>
<evidence type="ECO:0000256" key="1">
    <source>
        <dbReference type="ARBA" id="ARBA00022670"/>
    </source>
</evidence>
<dbReference type="GO" id="GO:0031012">
    <property type="term" value="C:extracellular matrix"/>
    <property type="evidence" value="ECO:0007669"/>
    <property type="project" value="InterPro"/>
</dbReference>
<keyword evidence="6" id="KW-0106">Calcium</keyword>
<evidence type="ECO:0000256" key="4">
    <source>
        <dbReference type="ARBA" id="ARBA00022833"/>
    </source>
</evidence>
<feature type="binding site" evidence="6">
    <location>
        <position position="24"/>
    </location>
    <ligand>
        <name>Zn(2+)</name>
        <dbReference type="ChEBI" id="CHEBI:29105"/>
        <label>1</label>
    </ligand>
</feature>
<feature type="binding site" evidence="6">
    <location>
        <position position="94"/>
    </location>
    <ligand>
        <name>Zn(2+)</name>
        <dbReference type="ChEBI" id="CHEBI:29105"/>
        <label>2</label>
        <note>catalytic</note>
    </ligand>
</feature>
<accession>A0A9Q0HCP7</accession>
<dbReference type="EMBL" id="JAMYWD010000009">
    <property type="protein sequence ID" value="KAJ4961269.1"/>
    <property type="molecule type" value="Genomic_DNA"/>
</dbReference>
<evidence type="ECO:0000313" key="8">
    <source>
        <dbReference type="EMBL" id="KAJ4961269.1"/>
    </source>
</evidence>
<dbReference type="SUPFAM" id="SSF55486">
    <property type="entry name" value="Metalloproteases ('zincins'), catalytic domain"/>
    <property type="match status" value="1"/>
</dbReference>
<gene>
    <name evidence="8" type="ORF">NE237_021179</name>
</gene>
<dbReference type="PANTHER" id="PTHR10201:SF272">
    <property type="entry name" value="METALLOENDOPROTEINASE 5-MMP"/>
    <property type="match status" value="1"/>
</dbReference>
<evidence type="ECO:0000256" key="2">
    <source>
        <dbReference type="ARBA" id="ARBA00022723"/>
    </source>
</evidence>